<protein>
    <recommendedName>
        <fullName evidence="7">NACHT domain-containing protein</fullName>
    </recommendedName>
</protein>
<evidence type="ECO:0008006" key="7">
    <source>
        <dbReference type="Google" id="ProtNLM"/>
    </source>
</evidence>
<evidence type="ECO:0000259" key="4">
    <source>
        <dbReference type="Pfam" id="PF25053"/>
    </source>
</evidence>
<dbReference type="Proteomes" id="UP000785200">
    <property type="component" value="Unassembled WGS sequence"/>
</dbReference>
<keyword evidence="6" id="KW-1185">Reference proteome</keyword>
<reference evidence="5" key="1">
    <citation type="submission" date="2019-07" db="EMBL/GenBank/DDBJ databases">
        <title>Hyphodiscus hymeniophilus genome sequencing and assembly.</title>
        <authorList>
            <person name="Kramer G."/>
            <person name="Nodwell J."/>
        </authorList>
    </citation>
    <scope>NUCLEOTIDE SEQUENCE</scope>
    <source>
        <strain evidence="5">ATCC 34498</strain>
    </source>
</reference>
<dbReference type="OrthoDB" id="443402at2759"/>
<keyword evidence="1" id="KW-0677">Repeat</keyword>
<dbReference type="Pfam" id="PF24883">
    <property type="entry name" value="NPHP3_N"/>
    <property type="match status" value="1"/>
</dbReference>
<evidence type="ECO:0000256" key="1">
    <source>
        <dbReference type="ARBA" id="ARBA00022737"/>
    </source>
</evidence>
<dbReference type="InterPro" id="IPR056884">
    <property type="entry name" value="NPHP3-like_N"/>
</dbReference>
<sequence>MDPLTALSLAGTVIQFVDFGTKLLGTAGELYKSTTGSLGVHTEIELTASDLRAVIVKLRGSVPVSASQSIDDPWRIFAQICDEAASVADELVERLTQLRVKHGKHRVWHTIQSVVKTLWSPKEIAALQKRLSGFREALVTRVVVSIRDFLDHEAIRNSARFDTLDATTQQIVSSLLEAQINTTDRHQRLSREFRDGMNSLTITITHLLSRLESLNQDSHRRTRDTILEGICKNKGFSFGGQSITSAIEMLDISDDAEQKLRRSVQRGIIESLRFPAMTNRYEDVDEAYPSTFEWAFEDSTEEHLPWDNFSDWLRTGRDVYWAAGKAGSGKSTLMKHIVDSPRTKNYLDRWAKDKLCIASFFFWNSGTREQKSQLGLFRALLYQVLSRYPELVPVILPDVWATSYSRAVRDDWDERDLVEGTWPSQQLTAALKGLDTQKIVPVQVCLVVDGLDEFDGDHEQLGQLFKDITSSGQVKVCLSSRPWVVFEGLFKDCPKLRLQNLTHNDITSYVTGKVGRNTAFQSLAKLYPEEAPAFIHEIVNKADGVFLWVRLVVQSLLGGIRNMDEMSDLWTRLRGFPQELEPLYNRLLDLVEPLYMPWFSKASEILQANHMAGTSPFIYSLDCHRVGPLAVADFYLAINENVDITQCQDSKYFEERCRIIAHQLTARCAGFFEISKPKAAKTLCDRTTLIRYFHRTARDFLESGTCCARLLKETHGTEFNPNVCLMRAGIRLLWISTLQSRELDNTRRGDRQECVISLSGDILLYACHANADVQSHSTQSKLLDVFCHVMTTYDSNCGHAKGQWLVDTLISTMGPGPYMPNFLRLATWYNLTGYVSLNLPAGTWDDPIVGPSAILQFSLPIRNACWMYVPLAGTEMVSLLLERGADPNKSENRDDFRPELGSDYSAWQNVLYAASSFKDSKYDHEDWVKPYIEVMRLLVSAGANPNATIWREEGVYCAVDIVKQFMLERFPVEASALLEELQQKLEPERNTRKRARDWQHCQPVENKRVHTRE</sequence>
<dbReference type="InterPro" id="IPR027417">
    <property type="entry name" value="P-loop_NTPase"/>
</dbReference>
<dbReference type="Gene3D" id="1.25.40.20">
    <property type="entry name" value="Ankyrin repeat-containing domain"/>
    <property type="match status" value="1"/>
</dbReference>
<feature type="region of interest" description="Disordered" evidence="2">
    <location>
        <begin position="988"/>
        <end position="1013"/>
    </location>
</feature>
<dbReference type="InterPro" id="IPR056693">
    <property type="entry name" value="DUF7791"/>
</dbReference>
<dbReference type="AlphaFoldDB" id="A0A9P6VI03"/>
<dbReference type="Pfam" id="PF25053">
    <property type="entry name" value="DUF7791"/>
    <property type="match status" value="1"/>
</dbReference>
<dbReference type="PANTHER" id="PTHR10039:SF5">
    <property type="entry name" value="NACHT DOMAIN-CONTAINING PROTEIN"/>
    <property type="match status" value="1"/>
</dbReference>
<evidence type="ECO:0000256" key="2">
    <source>
        <dbReference type="SAM" id="MobiDB-lite"/>
    </source>
</evidence>
<evidence type="ECO:0000259" key="3">
    <source>
        <dbReference type="Pfam" id="PF24883"/>
    </source>
</evidence>
<dbReference type="SUPFAM" id="SSF52540">
    <property type="entry name" value="P-loop containing nucleoside triphosphate hydrolases"/>
    <property type="match status" value="1"/>
</dbReference>
<dbReference type="Gene3D" id="3.40.50.300">
    <property type="entry name" value="P-loop containing nucleotide triphosphate hydrolases"/>
    <property type="match status" value="1"/>
</dbReference>
<dbReference type="PANTHER" id="PTHR10039">
    <property type="entry name" value="AMELOGENIN"/>
    <property type="match status" value="1"/>
</dbReference>
<gene>
    <name evidence="5" type="ORF">D0Z07_6009</name>
</gene>
<evidence type="ECO:0000313" key="5">
    <source>
        <dbReference type="EMBL" id="KAG0648144.1"/>
    </source>
</evidence>
<accession>A0A9P6VI03</accession>
<dbReference type="EMBL" id="VNKQ01000011">
    <property type="protein sequence ID" value="KAG0648144.1"/>
    <property type="molecule type" value="Genomic_DNA"/>
</dbReference>
<proteinExistence type="predicted"/>
<feature type="domain" description="DUF7791" evidence="4">
    <location>
        <begin position="633"/>
        <end position="731"/>
    </location>
</feature>
<feature type="domain" description="Nephrocystin 3-like N-terminal" evidence="3">
    <location>
        <begin position="307"/>
        <end position="481"/>
    </location>
</feature>
<comment type="caution">
    <text evidence="5">The sequence shown here is derived from an EMBL/GenBank/DDBJ whole genome shotgun (WGS) entry which is preliminary data.</text>
</comment>
<dbReference type="InterPro" id="IPR036770">
    <property type="entry name" value="Ankyrin_rpt-contain_sf"/>
</dbReference>
<organism evidence="5 6">
    <name type="scientific">Hyphodiscus hymeniophilus</name>
    <dbReference type="NCBI Taxonomy" id="353542"/>
    <lineage>
        <taxon>Eukaryota</taxon>
        <taxon>Fungi</taxon>
        <taxon>Dikarya</taxon>
        <taxon>Ascomycota</taxon>
        <taxon>Pezizomycotina</taxon>
        <taxon>Leotiomycetes</taxon>
        <taxon>Helotiales</taxon>
        <taxon>Hyphodiscaceae</taxon>
        <taxon>Hyphodiscus</taxon>
    </lineage>
</organism>
<name>A0A9P6VI03_9HELO</name>
<evidence type="ECO:0000313" key="6">
    <source>
        <dbReference type="Proteomes" id="UP000785200"/>
    </source>
</evidence>